<feature type="compositionally biased region" description="Low complexity" evidence="1">
    <location>
        <begin position="16"/>
        <end position="26"/>
    </location>
</feature>
<name>A0A0D3FXC4_9ORYZ</name>
<reference evidence="2" key="1">
    <citation type="journal article" date="2009" name="Rice">
        <title>De Novo Next Generation Sequencing of Plant Genomes.</title>
        <authorList>
            <person name="Rounsley S."/>
            <person name="Marri P.R."/>
            <person name="Yu Y."/>
            <person name="He R."/>
            <person name="Sisneros N."/>
            <person name="Goicoechea J.L."/>
            <person name="Lee S.J."/>
            <person name="Angelova A."/>
            <person name="Kudrna D."/>
            <person name="Luo M."/>
            <person name="Affourtit J."/>
            <person name="Desany B."/>
            <person name="Knight J."/>
            <person name="Niazi F."/>
            <person name="Egholm M."/>
            <person name="Wing R.A."/>
        </authorList>
    </citation>
    <scope>NUCLEOTIDE SEQUENCE [LARGE SCALE GENOMIC DNA]</scope>
    <source>
        <strain evidence="2">cv. IRGC 105608</strain>
    </source>
</reference>
<dbReference type="PaxDb" id="65489-OBART04G16970.1"/>
<dbReference type="HOGENOM" id="CLU_2310381_0_0_1"/>
<evidence type="ECO:0000313" key="2">
    <source>
        <dbReference type="EnsemblPlants" id="OBART04G16970.1"/>
    </source>
</evidence>
<evidence type="ECO:0000256" key="1">
    <source>
        <dbReference type="SAM" id="MobiDB-lite"/>
    </source>
</evidence>
<organism evidence="2">
    <name type="scientific">Oryza barthii</name>
    <dbReference type="NCBI Taxonomy" id="65489"/>
    <lineage>
        <taxon>Eukaryota</taxon>
        <taxon>Viridiplantae</taxon>
        <taxon>Streptophyta</taxon>
        <taxon>Embryophyta</taxon>
        <taxon>Tracheophyta</taxon>
        <taxon>Spermatophyta</taxon>
        <taxon>Magnoliopsida</taxon>
        <taxon>Liliopsida</taxon>
        <taxon>Poales</taxon>
        <taxon>Poaceae</taxon>
        <taxon>BOP clade</taxon>
        <taxon>Oryzoideae</taxon>
        <taxon>Oryzeae</taxon>
        <taxon>Oryzinae</taxon>
        <taxon>Oryza</taxon>
    </lineage>
</organism>
<dbReference type="Proteomes" id="UP000026960">
    <property type="component" value="Chromosome 4"/>
</dbReference>
<dbReference type="EnsemblPlants" id="OBART04G16970.1">
    <property type="protein sequence ID" value="OBART04G16970.1"/>
    <property type="gene ID" value="OBART04G16970"/>
</dbReference>
<dbReference type="AlphaFoldDB" id="A0A0D3FXC4"/>
<sequence length="100" mass="10181">MTKSGKRAKEEGEENPAATARSPRAAPGGGGAEREPRPRRSGQGPPDSPRACAGAERPGGVRSRRPAPPPSPVACKGIRGHGYRVIHISCCCAFGASGPA</sequence>
<accession>A0A0D3FXC4</accession>
<dbReference type="Gramene" id="OBART04G16970.1">
    <property type="protein sequence ID" value="OBART04G16970.1"/>
    <property type="gene ID" value="OBART04G16970"/>
</dbReference>
<protein>
    <submittedName>
        <fullName evidence="2">Uncharacterized protein</fullName>
    </submittedName>
</protein>
<feature type="region of interest" description="Disordered" evidence="1">
    <location>
        <begin position="1"/>
        <end position="73"/>
    </location>
</feature>
<proteinExistence type="predicted"/>
<evidence type="ECO:0000313" key="3">
    <source>
        <dbReference type="Proteomes" id="UP000026960"/>
    </source>
</evidence>
<reference evidence="2" key="2">
    <citation type="submission" date="2015-03" db="UniProtKB">
        <authorList>
            <consortium name="EnsemblPlants"/>
        </authorList>
    </citation>
    <scope>IDENTIFICATION</scope>
</reference>
<keyword evidence="3" id="KW-1185">Reference proteome</keyword>